<protein>
    <submittedName>
        <fullName evidence="1">Uncharacterized protein</fullName>
    </submittedName>
</protein>
<evidence type="ECO:0000313" key="1">
    <source>
        <dbReference type="EMBL" id="KAI4865762.1"/>
    </source>
</evidence>
<name>A0ACB9Z226_9PEZI</name>
<organism evidence="1 2">
    <name type="scientific">Hypoxylon rubiginosum</name>
    <dbReference type="NCBI Taxonomy" id="110542"/>
    <lineage>
        <taxon>Eukaryota</taxon>
        <taxon>Fungi</taxon>
        <taxon>Dikarya</taxon>
        <taxon>Ascomycota</taxon>
        <taxon>Pezizomycotina</taxon>
        <taxon>Sordariomycetes</taxon>
        <taxon>Xylariomycetidae</taxon>
        <taxon>Xylariales</taxon>
        <taxon>Hypoxylaceae</taxon>
        <taxon>Hypoxylon</taxon>
    </lineage>
</organism>
<dbReference type="EMBL" id="MU393467">
    <property type="protein sequence ID" value="KAI4865762.1"/>
    <property type="molecule type" value="Genomic_DNA"/>
</dbReference>
<keyword evidence="2" id="KW-1185">Reference proteome</keyword>
<sequence>MRPLHKPLRSVNENSVLLPSPGALESMLKTTTETGDIGIFSIKPIPPSPRPSMEELHRRTNHNKPSPCRDTASEIISMYGSDSHKSTTSTLTPTSSEDIGLRSYSMTTCGSRHLSHHKSTATLQSQTSGPLQRPRSPFPYPTRLKRPGVRPASPALTEGGRVDYSRMVEIDRISYRTGHRPYKPSYPPMPRRPPPLGLRADANLSTASLPPPRPPSSRNELPGPPSLRTVSAASMASWSTPYRERLDGSRTSSLTSIVNMYHRMPSTPRAGPSGLSAAPPRYYDYTEGFESGQPRATTPVLPLAPIPTRVSNYSRPLVLQESDDSLGAAFGEGDSAFFEHEGRNPNETNVAQIPRGSATPHAENFQTAPYRAPSRCRTGSIRSESRSVTFDTPDASRKHTRGSDIDLLPSQAGRDSMDTFNPSLDLESKDAPTYRYTDYRTTATPKTKKSSPERQVQVQGGETPSVRSEQGVILRDDTQSETLQDGVGQDADADKILEQNMDSPQCNSIERRSFSEPVQSHLTDSIQHNTLLGGRYTSITMGRNNSHHSKSSEVIDGATRANLDNTDYDTGGDDDRSLIAAEALSNRGGNVGGNDIVPISIEQASGVAPRQRFNHKRSRAVPRISTSSLPREDNEGFPHIPPSCSTTTIVSPKPISPARQLKLKNSIPQLMKALPSLPGDPDYGLLPAPSIQSTSSNEGDFAEVLSPFKFSQSSTPWLFGDGETENPATIPECDRNLGLQKNVPKLRLRMKTSNDSGATISSDTRLFDIETDKPSAPSTPNSKPEGHMPNSGDRVRARSRLKLRYSRSTTLSTPPPETIRRNADASTSSIVADISRQRPRDLFSFPASLSPATLPAGENSPQPTQTGRLSPGSTLDVADSNKTAYPSTLGDHQSNLTSDARSMESCLSSDAAHRHGFKGHLSNLRFMLARSSDQESDSVTAHDKEEHSADRDVGPTNANAKSKHFVASHGRSTREKRSRATLRRRMRAKLRKWVKGAKAAVRVCSKKHHRA</sequence>
<evidence type="ECO:0000313" key="2">
    <source>
        <dbReference type="Proteomes" id="UP001497700"/>
    </source>
</evidence>
<accession>A0ACB9Z226</accession>
<dbReference type="Proteomes" id="UP001497700">
    <property type="component" value="Unassembled WGS sequence"/>
</dbReference>
<proteinExistence type="predicted"/>
<comment type="caution">
    <text evidence="1">The sequence shown here is derived from an EMBL/GenBank/DDBJ whole genome shotgun (WGS) entry which is preliminary data.</text>
</comment>
<gene>
    <name evidence="1" type="ORF">F4820DRAFT_469387</name>
</gene>
<reference evidence="1 2" key="1">
    <citation type="journal article" date="2022" name="New Phytol.">
        <title>Ecological generalism drives hyperdiversity of secondary metabolite gene clusters in xylarialean endophytes.</title>
        <authorList>
            <person name="Franco M.E.E."/>
            <person name="Wisecaver J.H."/>
            <person name="Arnold A.E."/>
            <person name="Ju Y.M."/>
            <person name="Slot J.C."/>
            <person name="Ahrendt S."/>
            <person name="Moore L.P."/>
            <person name="Eastman K.E."/>
            <person name="Scott K."/>
            <person name="Konkel Z."/>
            <person name="Mondo S.J."/>
            <person name="Kuo A."/>
            <person name="Hayes R.D."/>
            <person name="Haridas S."/>
            <person name="Andreopoulos B."/>
            <person name="Riley R."/>
            <person name="LaButti K."/>
            <person name="Pangilinan J."/>
            <person name="Lipzen A."/>
            <person name="Amirebrahimi M."/>
            <person name="Yan J."/>
            <person name="Adam C."/>
            <person name="Keymanesh K."/>
            <person name="Ng V."/>
            <person name="Louie K."/>
            <person name="Northen T."/>
            <person name="Drula E."/>
            <person name="Henrissat B."/>
            <person name="Hsieh H.M."/>
            <person name="Youens-Clark K."/>
            <person name="Lutzoni F."/>
            <person name="Miadlikowska J."/>
            <person name="Eastwood D.C."/>
            <person name="Hamelin R.C."/>
            <person name="Grigoriev I.V."/>
            <person name="U'Ren J.M."/>
        </authorList>
    </citation>
    <scope>NUCLEOTIDE SEQUENCE [LARGE SCALE GENOMIC DNA]</scope>
    <source>
        <strain evidence="1 2">CBS 119005</strain>
    </source>
</reference>